<dbReference type="Pfam" id="PF09926">
    <property type="entry name" value="DUF2158"/>
    <property type="match status" value="1"/>
</dbReference>
<accession>A0A7U4E8G6</accession>
<reference evidence="2" key="1">
    <citation type="submission" date="2011-06" db="EMBL/GenBank/DDBJ databases">
        <title>The complete genome of chromosome of Runella slithyformis DSM 19594.</title>
        <authorList>
            <consortium name="US DOE Joint Genome Institute (JGI-PGF)"/>
            <person name="Lucas S."/>
            <person name="Han J."/>
            <person name="Lapidus A."/>
            <person name="Bruce D."/>
            <person name="Goodwin L."/>
            <person name="Pitluck S."/>
            <person name="Peters L."/>
            <person name="Kyrpides N."/>
            <person name="Mavromatis K."/>
            <person name="Ivanova N."/>
            <person name="Ovchinnikova G."/>
            <person name="Zhang X."/>
            <person name="Misra M."/>
            <person name="Detter J.C."/>
            <person name="Tapia R."/>
            <person name="Han C."/>
            <person name="Land M."/>
            <person name="Hauser L."/>
            <person name="Markowitz V."/>
            <person name="Cheng J.-F."/>
            <person name="Hugenholtz P."/>
            <person name="Woyke T."/>
            <person name="Wu D."/>
            <person name="Tindall B."/>
            <person name="Faehrich R."/>
            <person name="Brambilla E."/>
            <person name="Klenk H.-P."/>
            <person name="Eisen J.A."/>
        </authorList>
    </citation>
    <scope>NUCLEOTIDE SEQUENCE [LARGE SCALE GENOMIC DNA]</scope>
    <source>
        <strain evidence="2">ATCC 29530 / DSM 19594 / LMG 11500 / NCIMB 11436 / LSU 4</strain>
    </source>
</reference>
<organism evidence="1 2">
    <name type="scientific">Runella slithyformis (strain ATCC 29530 / DSM 19594 / LMG 11500 / NCIMB 11436 / LSU 4)</name>
    <dbReference type="NCBI Taxonomy" id="761193"/>
    <lineage>
        <taxon>Bacteria</taxon>
        <taxon>Pseudomonadati</taxon>
        <taxon>Bacteroidota</taxon>
        <taxon>Cytophagia</taxon>
        <taxon>Cytophagales</taxon>
        <taxon>Spirosomataceae</taxon>
        <taxon>Runella</taxon>
    </lineage>
</organism>
<evidence type="ECO:0000313" key="2">
    <source>
        <dbReference type="Proteomes" id="UP000000493"/>
    </source>
</evidence>
<dbReference type="KEGG" id="rsi:Runsl_5004"/>
<dbReference type="EMBL" id="CP002859">
    <property type="protein sequence ID" value="AEI51313.1"/>
    <property type="molecule type" value="Genomic_DNA"/>
</dbReference>
<evidence type="ECO:0008006" key="3">
    <source>
        <dbReference type="Google" id="ProtNLM"/>
    </source>
</evidence>
<sequence>MEQISIGSVVKLKSGGPPMTVTAYGTKLKFGSIIATNVEDKEQVKCQWFDSSGSLQEDVFPIASLTSN</sequence>
<protein>
    <recommendedName>
        <fullName evidence="3">DUF2158 domain-containing protein</fullName>
    </recommendedName>
</protein>
<evidence type="ECO:0000313" key="1">
    <source>
        <dbReference type="EMBL" id="AEI51313.1"/>
    </source>
</evidence>
<dbReference type="Proteomes" id="UP000000493">
    <property type="component" value="Chromosome"/>
</dbReference>
<name>A0A7U4E8G6_RUNSL</name>
<dbReference type="InterPro" id="IPR019226">
    <property type="entry name" value="DUF2158"/>
</dbReference>
<dbReference type="AlphaFoldDB" id="A0A7U4E8G6"/>
<gene>
    <name evidence="1" type="ordered locus">Runsl_5004</name>
</gene>
<keyword evidence="2" id="KW-1185">Reference proteome</keyword>
<reference evidence="1 2" key="2">
    <citation type="journal article" date="2012" name="Stand. Genomic Sci.">
        <title>Complete genome sequence of the aquatic bacterium Runella slithyformis type strain (LSU 4(T)).</title>
        <authorList>
            <person name="Copeland A."/>
            <person name="Zhang X."/>
            <person name="Misra M."/>
            <person name="Lapidus A."/>
            <person name="Nolan M."/>
            <person name="Lucas S."/>
            <person name="Deshpande S."/>
            <person name="Cheng J.F."/>
            <person name="Tapia R."/>
            <person name="Goodwin L.A."/>
            <person name="Pitluck S."/>
            <person name="Liolios K."/>
            <person name="Pagani I."/>
            <person name="Ivanova N."/>
            <person name="Mikhailova N."/>
            <person name="Pati A."/>
            <person name="Chen A."/>
            <person name="Palaniappan K."/>
            <person name="Land M."/>
            <person name="Hauser L."/>
            <person name="Pan C."/>
            <person name="Jeffries C.D."/>
            <person name="Detter J.C."/>
            <person name="Brambilla E.M."/>
            <person name="Rohde M."/>
            <person name="Djao O.D."/>
            <person name="Goker M."/>
            <person name="Sikorski J."/>
            <person name="Tindall B.J."/>
            <person name="Woyke T."/>
            <person name="Bristow J."/>
            <person name="Eisen J.A."/>
            <person name="Markowitz V."/>
            <person name="Hugenholtz P."/>
            <person name="Kyrpides N.C."/>
            <person name="Klenk H.P."/>
            <person name="Mavromatis K."/>
        </authorList>
    </citation>
    <scope>NUCLEOTIDE SEQUENCE [LARGE SCALE GENOMIC DNA]</scope>
    <source>
        <strain evidence="2">ATCC 29530 / DSM 19594 / LMG 11500 / NCIMB 11436 / LSU 4</strain>
    </source>
</reference>
<proteinExistence type="predicted"/>